<dbReference type="RefSeq" id="WP_376850046.1">
    <property type="nucleotide sequence ID" value="NZ_JBHSMF010000006.1"/>
</dbReference>
<sequence length="147" mass="16076">MQEAPKTSMPVTGRVLALLALLCAAIGPAAAAYLNTTAGGVLRPGVYGRIEIGRSAPPPLIYPRPVIASRTVLPANVKPVYLYVPPGQVRRWERHCAKYRACDLPVYFVRMDNSPSKLGRWKARSELAHRDPDLALRTMGGPPGYRD</sequence>
<dbReference type="EMBL" id="JBHSMF010000006">
    <property type="protein sequence ID" value="MFC5497978.1"/>
    <property type="molecule type" value="Genomic_DNA"/>
</dbReference>
<feature type="chain" id="PRO_5046713943" evidence="1">
    <location>
        <begin position="32"/>
        <end position="147"/>
    </location>
</feature>
<comment type="caution">
    <text evidence="2">The sequence shown here is derived from an EMBL/GenBank/DDBJ whole genome shotgun (WGS) entry which is preliminary data.</text>
</comment>
<name>A0ABW0NFU8_9BURK</name>
<protein>
    <submittedName>
        <fullName evidence="2">Uncharacterized protein</fullName>
    </submittedName>
</protein>
<keyword evidence="1" id="KW-0732">Signal</keyword>
<proteinExistence type="predicted"/>
<accession>A0ABW0NFU8</accession>
<gene>
    <name evidence="2" type="ORF">ACFPOE_10580</name>
</gene>
<evidence type="ECO:0000256" key="1">
    <source>
        <dbReference type="SAM" id="SignalP"/>
    </source>
</evidence>
<organism evidence="2 3">
    <name type="scientific">Caenimonas terrae</name>
    <dbReference type="NCBI Taxonomy" id="696074"/>
    <lineage>
        <taxon>Bacteria</taxon>
        <taxon>Pseudomonadati</taxon>
        <taxon>Pseudomonadota</taxon>
        <taxon>Betaproteobacteria</taxon>
        <taxon>Burkholderiales</taxon>
        <taxon>Comamonadaceae</taxon>
        <taxon>Caenimonas</taxon>
    </lineage>
</organism>
<keyword evidence="3" id="KW-1185">Reference proteome</keyword>
<reference evidence="3" key="1">
    <citation type="journal article" date="2019" name="Int. J. Syst. Evol. Microbiol.">
        <title>The Global Catalogue of Microorganisms (GCM) 10K type strain sequencing project: providing services to taxonomists for standard genome sequencing and annotation.</title>
        <authorList>
            <consortium name="The Broad Institute Genomics Platform"/>
            <consortium name="The Broad Institute Genome Sequencing Center for Infectious Disease"/>
            <person name="Wu L."/>
            <person name="Ma J."/>
        </authorList>
    </citation>
    <scope>NUCLEOTIDE SEQUENCE [LARGE SCALE GENOMIC DNA]</scope>
    <source>
        <strain evidence="3">CCUG 57401</strain>
    </source>
</reference>
<evidence type="ECO:0000313" key="2">
    <source>
        <dbReference type="EMBL" id="MFC5497978.1"/>
    </source>
</evidence>
<feature type="signal peptide" evidence="1">
    <location>
        <begin position="1"/>
        <end position="31"/>
    </location>
</feature>
<dbReference type="Proteomes" id="UP001596037">
    <property type="component" value="Unassembled WGS sequence"/>
</dbReference>
<evidence type="ECO:0000313" key="3">
    <source>
        <dbReference type="Proteomes" id="UP001596037"/>
    </source>
</evidence>